<evidence type="ECO:0000313" key="1">
    <source>
        <dbReference type="EMBL" id="MBB4136502.1"/>
    </source>
</evidence>
<keyword evidence="1" id="KW-0808">Transferase</keyword>
<evidence type="ECO:0000313" key="2">
    <source>
        <dbReference type="Proteomes" id="UP000551501"/>
    </source>
</evidence>
<protein>
    <submittedName>
        <fullName evidence="1">tRNA A-37 threonylcarbamoyl transferase component Bud32</fullName>
    </submittedName>
</protein>
<comment type="caution">
    <text evidence="1">The sequence shown here is derived from an EMBL/GenBank/DDBJ whole genome shotgun (WGS) entry which is preliminary data.</text>
</comment>
<accession>A0A840EXY0</accession>
<dbReference type="InterPro" id="IPR011009">
    <property type="entry name" value="Kinase-like_dom_sf"/>
</dbReference>
<name>A0A840EXY0_9ACTN</name>
<reference evidence="1 2" key="1">
    <citation type="submission" date="2020-08" db="EMBL/GenBank/DDBJ databases">
        <title>Sequencing the genomes of 1000 actinobacteria strains.</title>
        <authorList>
            <person name="Klenk H.-P."/>
        </authorList>
    </citation>
    <scope>NUCLEOTIDE SEQUENCE [LARGE SCALE GENOMIC DNA]</scope>
    <source>
        <strain evidence="1 2">DSM 45298</strain>
    </source>
</reference>
<keyword evidence="2" id="KW-1185">Reference proteome</keyword>
<dbReference type="EMBL" id="JACIFP010000001">
    <property type="protein sequence ID" value="MBB4136502.1"/>
    <property type="molecule type" value="Genomic_DNA"/>
</dbReference>
<proteinExistence type="predicted"/>
<dbReference type="GO" id="GO:0016740">
    <property type="term" value="F:transferase activity"/>
    <property type="evidence" value="ECO:0007669"/>
    <property type="project" value="UniProtKB-KW"/>
</dbReference>
<organism evidence="1 2">
    <name type="scientific">Gordonia humi</name>
    <dbReference type="NCBI Taxonomy" id="686429"/>
    <lineage>
        <taxon>Bacteria</taxon>
        <taxon>Bacillati</taxon>
        <taxon>Actinomycetota</taxon>
        <taxon>Actinomycetes</taxon>
        <taxon>Mycobacteriales</taxon>
        <taxon>Gordoniaceae</taxon>
        <taxon>Gordonia</taxon>
    </lineage>
</organism>
<dbReference type="RefSeq" id="WP_183371482.1">
    <property type="nucleotide sequence ID" value="NZ_BAABHL010000082.1"/>
</dbReference>
<sequence length="383" mass="41673">MTLVAHDRIDAVLDATQDILTRRAGASVRIDDPEDLGGSGRSTVLRVRVADNPVSLDRTLVVKAFDDNSESAQVLREIASYRYATALPTASRPGPQLLASDLDTRILVLTDLGNGRGMLDQLASPDVDEVRRGVSAWGQALGRMHAATYGGEDDFRALLRVSGRGGRRPDADALAAGIGREAAASVRRADEVAAEVGIDVPGEFGDVLSAGLELFSDSRFRAFSPSDVGPENILINDDGVQFMDYEWGAFRDAALDVAYALTTFPAALSDQASTRRVELESALIDAWRSEASPLWPALSDDRTLHTRLITACTLWAWLGTYWMLESDTSGHDWALHTSDPRVVTMRWADLADTVDDSVGAEDVQVVGEVARSMERALRRLWFE</sequence>
<gene>
    <name evidence="1" type="ORF">BKA16_003054</name>
</gene>
<dbReference type="Gene3D" id="3.90.1200.10">
    <property type="match status" value="1"/>
</dbReference>
<dbReference type="SUPFAM" id="SSF56112">
    <property type="entry name" value="Protein kinase-like (PK-like)"/>
    <property type="match status" value="1"/>
</dbReference>
<dbReference type="AlphaFoldDB" id="A0A840EXY0"/>
<dbReference type="Proteomes" id="UP000551501">
    <property type="component" value="Unassembled WGS sequence"/>
</dbReference>